<keyword evidence="4" id="KW-0433">Leucine-rich repeat</keyword>
<name>A0A1Q3DKU5_CEPFO</name>
<proteinExistence type="inferred from homology"/>
<evidence type="ECO:0000256" key="5">
    <source>
        <dbReference type="ARBA" id="ARBA00022737"/>
    </source>
</evidence>
<dbReference type="Proteomes" id="UP000187406">
    <property type="component" value="Unassembled WGS sequence"/>
</dbReference>
<dbReference type="PROSITE" id="PS50245">
    <property type="entry name" value="CAP_GLY_2"/>
    <property type="match status" value="1"/>
</dbReference>
<evidence type="ECO:0000313" key="10">
    <source>
        <dbReference type="Proteomes" id="UP000187406"/>
    </source>
</evidence>
<reference evidence="10" key="1">
    <citation type="submission" date="2016-04" db="EMBL/GenBank/DDBJ databases">
        <title>Cephalotus genome sequencing.</title>
        <authorList>
            <person name="Fukushima K."/>
            <person name="Hasebe M."/>
            <person name="Fang X."/>
        </authorList>
    </citation>
    <scope>NUCLEOTIDE SEQUENCE [LARGE SCALE GENOMIC DNA]</scope>
    <source>
        <strain evidence="10">cv. St1</strain>
    </source>
</reference>
<dbReference type="InterPro" id="IPR000938">
    <property type="entry name" value="CAP-Gly_domain"/>
</dbReference>
<evidence type="ECO:0000256" key="1">
    <source>
        <dbReference type="ARBA" id="ARBA00004496"/>
    </source>
</evidence>
<dbReference type="GO" id="GO:0005737">
    <property type="term" value="C:cytoplasm"/>
    <property type="evidence" value="ECO:0007669"/>
    <property type="project" value="UniProtKB-SubCell"/>
</dbReference>
<comment type="subcellular location">
    <subcellularLocation>
        <location evidence="1">Cytoplasm</location>
    </subcellularLocation>
</comment>
<dbReference type="FunFam" id="2.30.30.190:FF:000016">
    <property type="entry name" value="Tubulin-folding cofactor E"/>
    <property type="match status" value="1"/>
</dbReference>
<gene>
    <name evidence="9" type="ORF">CFOL_v3_36383</name>
</gene>
<protein>
    <submittedName>
        <fullName evidence="9">CAP_GLY domain-containing protein</fullName>
    </submittedName>
</protein>
<evidence type="ECO:0000313" key="9">
    <source>
        <dbReference type="EMBL" id="GAV93005.1"/>
    </source>
</evidence>
<dbReference type="SUPFAM" id="SSF74924">
    <property type="entry name" value="Cap-Gly domain"/>
    <property type="match status" value="1"/>
</dbReference>
<dbReference type="InterPro" id="IPR036859">
    <property type="entry name" value="CAP-Gly_dom_sf"/>
</dbReference>
<evidence type="ECO:0000256" key="2">
    <source>
        <dbReference type="ARBA" id="ARBA00006286"/>
    </source>
</evidence>
<evidence type="ECO:0000259" key="8">
    <source>
        <dbReference type="PROSITE" id="PS50245"/>
    </source>
</evidence>
<comment type="subunit">
    <text evidence="7">Supercomplex made of cofactors A to E. Cofactors A and D function by capturing and stabilizing tubulin in a quasi-native conformation. Cofactor E binds to the cofactor D-tubulin complex; interaction with cofactor C then causes the release of tubulin polypeptides that are committed to the native state.</text>
</comment>
<feature type="non-terminal residue" evidence="9">
    <location>
        <position position="145"/>
    </location>
</feature>
<sequence length="145" mass="16211">MQSPPSEAESFTLGQRVHSANDPRRIGTVKYIGPVEDYSGMWIGVDWDNGQGKHDGSINRVRYFTAKSETSGSFVRAHTLSPGISLLQALYLRYKTESTKEEEDEMYVLSASNKRVSVHLLGKDTIQEKVSRFEEFTGASLSYLG</sequence>
<organism evidence="9 10">
    <name type="scientific">Cephalotus follicularis</name>
    <name type="common">Albany pitcher plant</name>
    <dbReference type="NCBI Taxonomy" id="3775"/>
    <lineage>
        <taxon>Eukaryota</taxon>
        <taxon>Viridiplantae</taxon>
        <taxon>Streptophyta</taxon>
        <taxon>Embryophyta</taxon>
        <taxon>Tracheophyta</taxon>
        <taxon>Spermatophyta</taxon>
        <taxon>Magnoliopsida</taxon>
        <taxon>eudicotyledons</taxon>
        <taxon>Gunneridae</taxon>
        <taxon>Pentapetalae</taxon>
        <taxon>rosids</taxon>
        <taxon>fabids</taxon>
        <taxon>Oxalidales</taxon>
        <taxon>Cephalotaceae</taxon>
        <taxon>Cephalotus</taxon>
    </lineage>
</organism>
<dbReference type="InParanoid" id="A0A1Q3DKU5"/>
<dbReference type="Gene3D" id="2.30.30.190">
    <property type="entry name" value="CAP Gly-rich-like domain"/>
    <property type="match status" value="1"/>
</dbReference>
<evidence type="ECO:0000256" key="4">
    <source>
        <dbReference type="ARBA" id="ARBA00022614"/>
    </source>
</evidence>
<dbReference type="SMART" id="SM01052">
    <property type="entry name" value="CAP_GLY"/>
    <property type="match status" value="1"/>
</dbReference>
<dbReference type="EMBL" id="BDDD01013222">
    <property type="protein sequence ID" value="GAV93005.1"/>
    <property type="molecule type" value="Genomic_DNA"/>
</dbReference>
<evidence type="ECO:0000256" key="6">
    <source>
        <dbReference type="ARBA" id="ARBA00023186"/>
    </source>
</evidence>
<keyword evidence="6" id="KW-0143">Chaperone</keyword>
<comment type="similarity">
    <text evidence="2">Belongs to the TBCE family.</text>
</comment>
<dbReference type="OrthoDB" id="5273213at2759"/>
<evidence type="ECO:0000256" key="3">
    <source>
        <dbReference type="ARBA" id="ARBA00022490"/>
    </source>
</evidence>
<dbReference type="STRING" id="3775.A0A1Q3DKU5"/>
<evidence type="ECO:0000256" key="7">
    <source>
        <dbReference type="ARBA" id="ARBA00026055"/>
    </source>
</evidence>
<keyword evidence="3" id="KW-0963">Cytoplasm</keyword>
<accession>A0A1Q3DKU5</accession>
<comment type="caution">
    <text evidence="9">The sequence shown here is derived from an EMBL/GenBank/DDBJ whole genome shotgun (WGS) entry which is preliminary data.</text>
</comment>
<dbReference type="Pfam" id="PF01302">
    <property type="entry name" value="CAP_GLY"/>
    <property type="match status" value="1"/>
</dbReference>
<keyword evidence="5" id="KW-0677">Repeat</keyword>
<keyword evidence="10" id="KW-1185">Reference proteome</keyword>
<dbReference type="AlphaFoldDB" id="A0A1Q3DKU5"/>
<feature type="domain" description="CAP-Gly" evidence="8">
    <location>
        <begin position="33"/>
        <end position="76"/>
    </location>
</feature>